<keyword evidence="2" id="KW-0313">Glucose metabolism</keyword>
<sequence length="382" mass="41192">MKTIFGKLAFAISGVAIASTAYCGTYVYISNIEDADIAAYELTTGSSPHLNLVGRFPAGKFAMPMAVTPDGKNLYASVRSKPFSLYMYQIDQSNGQLKWTGAIPLPDSMVAVSTDKTGKWLLATSFGGHNNSVNQIQANGYVNPIPAEAFPSGGKNPHAIIFDQSNKFVYVPQLGTDEIKIHTFNASQAKPLSETSTSVALQKQQGPRHIVISDDNKFAYVITEMTGEVVVFSRDIKSGALTQIQAVSSLPSDSKLVPGRPRPPTGSPEATAFDDSNMIFCAEIKLTPNGKFLYTSERTKSTLSGFEVNPQTGKVKYLFTIPTEEMPRGFNVDPSGQFLVASGQKSDKVSLYSINQANGELSLIERVAGGKGANWVTFVKTK</sequence>
<keyword evidence="3" id="KW-0732">Signal</keyword>
<comment type="caution">
    <text evidence="4">The sequence shown here is derived from an EMBL/GenBank/DDBJ whole genome shotgun (WGS) entry which is preliminary data.</text>
</comment>
<dbReference type="GO" id="GO:0005829">
    <property type="term" value="C:cytosol"/>
    <property type="evidence" value="ECO:0007669"/>
    <property type="project" value="TreeGrafter"/>
</dbReference>
<protein>
    <recommendedName>
        <fullName evidence="6">6-phosphogluconolactonase</fullName>
    </recommendedName>
</protein>
<dbReference type="EMBL" id="NGUP01000003">
    <property type="protein sequence ID" value="OWS69594.1"/>
    <property type="molecule type" value="Genomic_DNA"/>
</dbReference>
<proteinExistence type="inferred from homology"/>
<keyword evidence="2" id="KW-0119">Carbohydrate metabolism</keyword>
<evidence type="ECO:0000313" key="5">
    <source>
        <dbReference type="Proteomes" id="UP000197528"/>
    </source>
</evidence>
<dbReference type="AlphaFoldDB" id="A0A254PTF3"/>
<feature type="chain" id="PRO_5012197264" description="6-phosphogluconolactonase" evidence="3">
    <location>
        <begin position="19"/>
        <end position="382"/>
    </location>
</feature>
<organism evidence="4 5">
    <name type="scientific">Polynucleobacter campilacus</name>
    <dbReference type="NCBI Taxonomy" id="1743163"/>
    <lineage>
        <taxon>Bacteria</taxon>
        <taxon>Pseudomonadati</taxon>
        <taxon>Pseudomonadota</taxon>
        <taxon>Betaproteobacteria</taxon>
        <taxon>Burkholderiales</taxon>
        <taxon>Burkholderiaceae</taxon>
        <taxon>Polynucleobacter</taxon>
    </lineage>
</organism>
<evidence type="ECO:0000256" key="1">
    <source>
        <dbReference type="ARBA" id="ARBA00005564"/>
    </source>
</evidence>
<feature type="signal peptide" evidence="3">
    <location>
        <begin position="1"/>
        <end position="18"/>
    </location>
</feature>
<gene>
    <name evidence="4" type="ORF">CBI31_04405</name>
</gene>
<dbReference type="InterPro" id="IPR050282">
    <property type="entry name" value="Cycloisomerase_2"/>
</dbReference>
<dbReference type="GO" id="GO:0017057">
    <property type="term" value="F:6-phosphogluconolactonase activity"/>
    <property type="evidence" value="ECO:0007669"/>
    <property type="project" value="TreeGrafter"/>
</dbReference>
<dbReference type="SUPFAM" id="SSF51004">
    <property type="entry name" value="C-terminal (heme d1) domain of cytochrome cd1-nitrite reductase"/>
    <property type="match status" value="1"/>
</dbReference>
<dbReference type="Gene3D" id="2.130.10.10">
    <property type="entry name" value="YVTN repeat-like/Quinoprotein amine dehydrogenase"/>
    <property type="match status" value="1"/>
</dbReference>
<dbReference type="InterPro" id="IPR011048">
    <property type="entry name" value="Haem_d1_sf"/>
</dbReference>
<dbReference type="OrthoDB" id="9790815at2"/>
<dbReference type="InterPro" id="IPR019405">
    <property type="entry name" value="Lactonase_7-beta_prop"/>
</dbReference>
<dbReference type="GO" id="GO:0006006">
    <property type="term" value="P:glucose metabolic process"/>
    <property type="evidence" value="ECO:0007669"/>
    <property type="project" value="UniProtKB-KW"/>
</dbReference>
<evidence type="ECO:0000313" key="4">
    <source>
        <dbReference type="EMBL" id="OWS69594.1"/>
    </source>
</evidence>
<dbReference type="PANTHER" id="PTHR30344">
    <property type="entry name" value="6-PHOSPHOGLUCONOLACTONASE-RELATED"/>
    <property type="match status" value="1"/>
</dbReference>
<dbReference type="Proteomes" id="UP000197528">
    <property type="component" value="Unassembled WGS sequence"/>
</dbReference>
<name>A0A254PTF3_9BURK</name>
<dbReference type="InterPro" id="IPR015943">
    <property type="entry name" value="WD40/YVTN_repeat-like_dom_sf"/>
</dbReference>
<evidence type="ECO:0008006" key="6">
    <source>
        <dbReference type="Google" id="ProtNLM"/>
    </source>
</evidence>
<dbReference type="PANTHER" id="PTHR30344:SF1">
    <property type="entry name" value="6-PHOSPHOGLUCONOLACTONASE"/>
    <property type="match status" value="1"/>
</dbReference>
<reference evidence="4 5" key="1">
    <citation type="submission" date="2017-05" db="EMBL/GenBank/DDBJ databases">
        <title>Genome of Polynucleobacter sp. MWH-Feld-100.</title>
        <authorList>
            <person name="Hahn M.W."/>
        </authorList>
    </citation>
    <scope>NUCLEOTIDE SEQUENCE [LARGE SCALE GENOMIC DNA]</scope>
    <source>
        <strain evidence="4 5">MWH-Feld-100</strain>
    </source>
</reference>
<dbReference type="RefSeq" id="WP_088525207.1">
    <property type="nucleotide sequence ID" value="NZ_NGUP01000003.1"/>
</dbReference>
<accession>A0A254PTF3</accession>
<dbReference type="Pfam" id="PF10282">
    <property type="entry name" value="Lactonase"/>
    <property type="match status" value="1"/>
</dbReference>
<evidence type="ECO:0000256" key="2">
    <source>
        <dbReference type="ARBA" id="ARBA00022526"/>
    </source>
</evidence>
<evidence type="ECO:0000256" key="3">
    <source>
        <dbReference type="SAM" id="SignalP"/>
    </source>
</evidence>
<keyword evidence="5" id="KW-1185">Reference proteome</keyword>
<comment type="similarity">
    <text evidence="1">Belongs to the cycloisomerase 2 family.</text>
</comment>